<sequence>MTDGYMPPCCWAAVTATPVGQSLNTIRPERCRQRHQAGDPVRSADLVGVFADGSVDALAHVLSERRPRTPPTPSLRKCPTMSCPGSNSTPSAASRLHSHAVAANGIAQHVPGVPVHQVAAVEVEGAARVAQCQLGDAPRCSSEDDRVGSTSLHGAATRERRVR</sequence>
<protein>
    <submittedName>
        <fullName evidence="2">Uncharacterized protein</fullName>
    </submittedName>
</protein>
<dbReference type="KEGG" id="sen:SACE_2782"/>
<proteinExistence type="predicted"/>
<keyword evidence="3" id="KW-1185">Reference proteome</keyword>
<evidence type="ECO:0000256" key="1">
    <source>
        <dbReference type="SAM" id="MobiDB-lite"/>
    </source>
</evidence>
<feature type="region of interest" description="Disordered" evidence="1">
    <location>
        <begin position="65"/>
        <end position="92"/>
    </location>
</feature>
<feature type="compositionally biased region" description="Polar residues" evidence="1">
    <location>
        <begin position="83"/>
        <end position="92"/>
    </location>
</feature>
<dbReference type="HOGENOM" id="CLU_1625865_0_0_11"/>
<evidence type="ECO:0000313" key="3">
    <source>
        <dbReference type="Proteomes" id="UP000006728"/>
    </source>
</evidence>
<dbReference type="AlphaFoldDB" id="A4FDD8"/>
<gene>
    <name evidence="2" type="ordered locus">SACE_2782</name>
</gene>
<name>A4FDD8_SACEN</name>
<dbReference type="Proteomes" id="UP000006728">
    <property type="component" value="Chromosome"/>
</dbReference>
<evidence type="ECO:0000313" key="2">
    <source>
        <dbReference type="EMBL" id="CAM02063.1"/>
    </source>
</evidence>
<organism evidence="2 3">
    <name type="scientific">Saccharopolyspora erythraea (strain ATCC 11635 / DSM 40517 / JCM 4748 / NBRC 13426 / NCIMB 8594 / NRRL 2338)</name>
    <dbReference type="NCBI Taxonomy" id="405948"/>
    <lineage>
        <taxon>Bacteria</taxon>
        <taxon>Bacillati</taxon>
        <taxon>Actinomycetota</taxon>
        <taxon>Actinomycetes</taxon>
        <taxon>Pseudonocardiales</taxon>
        <taxon>Pseudonocardiaceae</taxon>
        <taxon>Saccharopolyspora</taxon>
    </lineage>
</organism>
<reference evidence="2 3" key="1">
    <citation type="journal article" date="2007" name="Nat. Biotechnol.">
        <title>Complete genome sequence of the erythromycin-producing bacterium Saccharopolyspora erythraea NRRL23338.</title>
        <authorList>
            <person name="Oliynyk M."/>
            <person name="Samborskyy M."/>
            <person name="Lester J.B."/>
            <person name="Mironenko T."/>
            <person name="Scott N."/>
            <person name="Dickens S."/>
            <person name="Haydock S.F."/>
            <person name="Leadlay P.F."/>
        </authorList>
    </citation>
    <scope>NUCLEOTIDE SEQUENCE [LARGE SCALE GENOMIC DNA]</scope>
    <source>
        <strain evidence="3">ATCC 11635 / DSM 40517 / JCM 4748 / NBRC 13426 / NCIMB 8594 / NRRL 2338</strain>
    </source>
</reference>
<dbReference type="EMBL" id="AM420293">
    <property type="protein sequence ID" value="CAM02063.1"/>
    <property type="molecule type" value="Genomic_DNA"/>
</dbReference>
<accession>A4FDD8</accession>
<feature type="region of interest" description="Disordered" evidence="1">
    <location>
        <begin position="136"/>
        <end position="163"/>
    </location>
</feature>